<evidence type="ECO:0000256" key="3">
    <source>
        <dbReference type="SAM" id="MobiDB-lite"/>
    </source>
</evidence>
<dbReference type="CDD" id="cd21315">
    <property type="entry name" value="CH_dFLNA-like_rpt2"/>
    <property type="match status" value="1"/>
</dbReference>
<feature type="compositionally biased region" description="Low complexity" evidence="3">
    <location>
        <begin position="61"/>
        <end position="76"/>
    </location>
</feature>
<dbReference type="Proteomes" id="UP000037069">
    <property type="component" value="Unassembled WGS sequence"/>
</dbReference>
<comment type="caution">
    <text evidence="5">The sequence shown here is derived from an EMBL/GenBank/DDBJ whole genome shotgun (WGS) entry which is preliminary data.</text>
</comment>
<evidence type="ECO:0000256" key="2">
    <source>
        <dbReference type="ARBA" id="ARBA00023203"/>
    </source>
</evidence>
<dbReference type="SUPFAM" id="SSF47576">
    <property type="entry name" value="Calponin-homology domain, CH-domain"/>
    <property type="match status" value="1"/>
</dbReference>
<name>A0A0L0CNY0_LUCCU</name>
<dbReference type="PROSITE" id="PS00019">
    <property type="entry name" value="ACTININ_1"/>
    <property type="match status" value="1"/>
</dbReference>
<dbReference type="PANTHER" id="PTHR38537:SF8">
    <property type="entry name" value="FILAMIN-A"/>
    <property type="match status" value="1"/>
</dbReference>
<feature type="domain" description="Calponin-homology (CH)" evidence="4">
    <location>
        <begin position="316"/>
        <end position="421"/>
    </location>
</feature>
<dbReference type="SMART" id="SM00033">
    <property type="entry name" value="CH"/>
    <property type="match status" value="2"/>
</dbReference>
<evidence type="ECO:0000313" key="6">
    <source>
        <dbReference type="Proteomes" id="UP000037069"/>
    </source>
</evidence>
<feature type="compositionally biased region" description="Polar residues" evidence="3">
    <location>
        <begin position="1"/>
        <end position="15"/>
    </location>
</feature>
<organism evidence="5 6">
    <name type="scientific">Lucilia cuprina</name>
    <name type="common">Green bottle fly</name>
    <name type="synonym">Australian sheep blowfly</name>
    <dbReference type="NCBI Taxonomy" id="7375"/>
    <lineage>
        <taxon>Eukaryota</taxon>
        <taxon>Metazoa</taxon>
        <taxon>Ecdysozoa</taxon>
        <taxon>Arthropoda</taxon>
        <taxon>Hexapoda</taxon>
        <taxon>Insecta</taxon>
        <taxon>Pterygota</taxon>
        <taxon>Neoptera</taxon>
        <taxon>Endopterygota</taxon>
        <taxon>Diptera</taxon>
        <taxon>Brachycera</taxon>
        <taxon>Muscomorpha</taxon>
        <taxon>Oestroidea</taxon>
        <taxon>Calliphoridae</taxon>
        <taxon>Luciliinae</taxon>
        <taxon>Lucilia</taxon>
    </lineage>
</organism>
<dbReference type="InterPro" id="IPR001715">
    <property type="entry name" value="CH_dom"/>
</dbReference>
<dbReference type="Pfam" id="PF00307">
    <property type="entry name" value="CH"/>
    <property type="match status" value="2"/>
</dbReference>
<keyword evidence="2" id="KW-0009">Actin-binding</keyword>
<dbReference type="EMBL" id="JRES01000115">
    <property type="protein sequence ID" value="KNC34035.1"/>
    <property type="molecule type" value="Genomic_DNA"/>
</dbReference>
<feature type="compositionally biased region" description="Polar residues" evidence="3">
    <location>
        <begin position="77"/>
        <end position="91"/>
    </location>
</feature>
<keyword evidence="6" id="KW-1185">Reference proteome</keyword>
<dbReference type="PANTHER" id="PTHR38537">
    <property type="entry name" value="JITTERBUG, ISOFORM N"/>
    <property type="match status" value="1"/>
</dbReference>
<feature type="region of interest" description="Disordered" evidence="3">
    <location>
        <begin position="1"/>
        <end position="23"/>
    </location>
</feature>
<dbReference type="GO" id="GO:0051015">
    <property type="term" value="F:actin filament binding"/>
    <property type="evidence" value="ECO:0007669"/>
    <property type="project" value="InterPro"/>
</dbReference>
<feature type="domain" description="Calponin-homology (CH)" evidence="4">
    <location>
        <begin position="440"/>
        <end position="543"/>
    </location>
</feature>
<dbReference type="OrthoDB" id="18740at2759"/>
<dbReference type="InterPro" id="IPR036872">
    <property type="entry name" value="CH_dom_sf"/>
</dbReference>
<dbReference type="FunFam" id="1.10.418.10:FF:000008">
    <property type="entry name" value="Filamin-B isoform C"/>
    <property type="match status" value="1"/>
</dbReference>
<accession>A0A0L0CNY0</accession>
<dbReference type="InterPro" id="IPR001589">
    <property type="entry name" value="Actinin_actin-bd_CS"/>
</dbReference>
<proteinExistence type="predicted"/>
<keyword evidence="1" id="KW-0677">Repeat</keyword>
<dbReference type="STRING" id="7375.A0A0L0CNY0"/>
<reference evidence="5 6" key="1">
    <citation type="journal article" date="2015" name="Nat. Commun.">
        <title>Lucilia cuprina genome unlocks parasitic fly biology to underpin future interventions.</title>
        <authorList>
            <person name="Anstead C.A."/>
            <person name="Korhonen P.K."/>
            <person name="Young N.D."/>
            <person name="Hall R.S."/>
            <person name="Jex A.R."/>
            <person name="Murali S.C."/>
            <person name="Hughes D.S."/>
            <person name="Lee S.F."/>
            <person name="Perry T."/>
            <person name="Stroehlein A.J."/>
            <person name="Ansell B.R."/>
            <person name="Breugelmans B."/>
            <person name="Hofmann A."/>
            <person name="Qu J."/>
            <person name="Dugan S."/>
            <person name="Lee S.L."/>
            <person name="Chao H."/>
            <person name="Dinh H."/>
            <person name="Han Y."/>
            <person name="Doddapaneni H.V."/>
            <person name="Worley K.C."/>
            <person name="Muzny D.M."/>
            <person name="Ioannidis P."/>
            <person name="Waterhouse R.M."/>
            <person name="Zdobnov E.M."/>
            <person name="James P.J."/>
            <person name="Bagnall N.H."/>
            <person name="Kotze A.C."/>
            <person name="Gibbs R.A."/>
            <person name="Richards S."/>
            <person name="Batterham P."/>
            <person name="Gasser R.B."/>
        </authorList>
    </citation>
    <scope>NUCLEOTIDE SEQUENCE [LARGE SCALE GENOMIC DNA]</scope>
    <source>
        <strain evidence="5 6">LS</strain>
        <tissue evidence="5">Full body</tissue>
    </source>
</reference>
<feature type="non-terminal residue" evidence="5">
    <location>
        <position position="556"/>
    </location>
</feature>
<dbReference type="Gene3D" id="1.10.418.10">
    <property type="entry name" value="Calponin-like domain"/>
    <property type="match status" value="2"/>
</dbReference>
<evidence type="ECO:0000259" key="4">
    <source>
        <dbReference type="PROSITE" id="PS50021"/>
    </source>
</evidence>
<sequence length="556" mass="62725">MASRNQQQQHYQPSYINSTTNNSNSISGASVGFMGAAQRQQQQHHHSTNIVGCGGAVNISSTAGSSSSKVKPVNSPIVGQTHSVEGGSRAQTVDSQATNYNFENRIHNSNNNNISSNNKNQKIILKTPEYLTSSNQLNEKFEQINLNTTQQRQQNSVATVPQQQQQTYFNNRNNLPINQNFINCNTNTNLTNNNCAIVAGQQQPQHIQNFTNPFQTQVKTSDFNNINTNNNNNNTNPSSVIKTTTLNLPVTSYALSQQPQQQQQQYPVEQIYYTNDNNTLNDNYVYTFNPQDPYDENFDEDMEAERDLAEDAQWKKIQQNTFTRWANEHLKTIDRSINSLESDLSDGLRLIALIEVLSQKRMPKYNKRPTFRSQKLENVSVALKFLEDEGIKIVNIDSSDIVDCKLKLILGLIWTLILHYSISMPMWEGENENQLNGSGPTPKQRLLNWIHGKIPDMPINNFTNDWTSGKAVGALVDACAPGLCPDWEMWDPKDAVQNASEAMGLADDWLNVRQLIKPEELVNPNVDEQSMMTYLSQYPNAKLKQGAPLRPKTNPN</sequence>
<protein>
    <submittedName>
        <fullName evidence="5">Filamin-A</fullName>
    </submittedName>
</protein>
<feature type="region of interest" description="Disordered" evidence="3">
    <location>
        <begin position="61"/>
        <end position="91"/>
    </location>
</feature>
<dbReference type="AlphaFoldDB" id="A0A0L0CNY0"/>
<evidence type="ECO:0000313" key="5">
    <source>
        <dbReference type="EMBL" id="KNC34035.1"/>
    </source>
</evidence>
<dbReference type="FunFam" id="1.10.418.10:FF:000006">
    <property type="entry name" value="Filamin-B isoform A"/>
    <property type="match status" value="1"/>
</dbReference>
<dbReference type="InterPro" id="IPR044801">
    <property type="entry name" value="Filamin"/>
</dbReference>
<dbReference type="GO" id="GO:0030036">
    <property type="term" value="P:actin cytoskeleton organization"/>
    <property type="evidence" value="ECO:0007669"/>
    <property type="project" value="InterPro"/>
</dbReference>
<dbReference type="PROSITE" id="PS50021">
    <property type="entry name" value="CH"/>
    <property type="match status" value="2"/>
</dbReference>
<dbReference type="PROSITE" id="PS00020">
    <property type="entry name" value="ACTININ_2"/>
    <property type="match status" value="1"/>
</dbReference>
<dbReference type="CDD" id="cd21311">
    <property type="entry name" value="CH_dFLNA-like_rpt1"/>
    <property type="match status" value="1"/>
</dbReference>
<gene>
    <name evidence="5" type="ORF">FF38_04540</name>
</gene>
<evidence type="ECO:0000256" key="1">
    <source>
        <dbReference type="ARBA" id="ARBA00022737"/>
    </source>
</evidence>